<dbReference type="AlphaFoldDB" id="A0A2A6FU49"/>
<evidence type="ECO:0000256" key="1">
    <source>
        <dbReference type="SAM" id="MobiDB-lite"/>
    </source>
</evidence>
<dbReference type="Proteomes" id="UP000219994">
    <property type="component" value="Unassembled WGS sequence"/>
</dbReference>
<dbReference type="Pfam" id="PF13011">
    <property type="entry name" value="LZ_Tnp_IS481"/>
    <property type="match status" value="1"/>
</dbReference>
<feature type="domain" description="DNA-binding" evidence="2">
    <location>
        <begin position="4"/>
        <end position="30"/>
    </location>
</feature>
<organism evidence="3 4">
    <name type="scientific">Candidatus Lumbricidiphila eiseniae</name>
    <dbReference type="NCBI Taxonomy" id="1969409"/>
    <lineage>
        <taxon>Bacteria</taxon>
        <taxon>Bacillati</taxon>
        <taxon>Actinomycetota</taxon>
        <taxon>Actinomycetes</taxon>
        <taxon>Micrococcales</taxon>
        <taxon>Microbacteriaceae</taxon>
        <taxon>Candidatus Lumbricidiphila</taxon>
    </lineage>
</organism>
<evidence type="ECO:0000259" key="2">
    <source>
        <dbReference type="Pfam" id="PF13011"/>
    </source>
</evidence>
<accession>A0A2A6FU49</accession>
<feature type="region of interest" description="Disordered" evidence="1">
    <location>
        <begin position="81"/>
        <end position="101"/>
    </location>
</feature>
<dbReference type="InterPro" id="IPR024967">
    <property type="entry name" value="DNA-bd_IS481-type"/>
</dbReference>
<sequence>MLHEWVTRYRVDGALGVRDRSSRPHRCLNQTRNEDAAVDYCVACHRGVGVRIPKTKPVQYERTNPVGILTWNHTYNNYRPHTGIRGETSTQHTHTLRGKNS</sequence>
<evidence type="ECO:0000313" key="3">
    <source>
        <dbReference type="EMBL" id="PDQ36141.1"/>
    </source>
</evidence>
<evidence type="ECO:0000313" key="4">
    <source>
        <dbReference type="Proteomes" id="UP000219994"/>
    </source>
</evidence>
<comment type="caution">
    <text evidence="3">The sequence shown here is derived from an EMBL/GenBank/DDBJ whole genome shotgun (WGS) entry which is preliminary data.</text>
</comment>
<protein>
    <recommendedName>
        <fullName evidence="2">DNA-binding domain-containing protein</fullName>
    </recommendedName>
</protein>
<dbReference type="EMBL" id="NAEP01000023">
    <property type="protein sequence ID" value="PDQ36141.1"/>
    <property type="molecule type" value="Genomic_DNA"/>
</dbReference>
<reference evidence="4" key="1">
    <citation type="submission" date="2017-03" db="EMBL/GenBank/DDBJ databases">
        <authorList>
            <person name="Lund M.B."/>
        </authorList>
    </citation>
    <scope>NUCLEOTIDE SEQUENCE [LARGE SCALE GENOMIC DNA]</scope>
</reference>
<name>A0A2A6FU49_9MICO</name>
<gene>
    <name evidence="3" type="ORF">B5766_03140</name>
</gene>
<proteinExistence type="predicted"/>